<protein>
    <recommendedName>
        <fullName evidence="2">G domain-containing protein</fullName>
    </recommendedName>
</protein>
<dbReference type="Gene3D" id="3.10.20.30">
    <property type="match status" value="1"/>
</dbReference>
<name>X0XD06_9ZZZZ</name>
<proteinExistence type="predicted"/>
<reference evidence="1" key="1">
    <citation type="journal article" date="2014" name="Front. Microbiol.">
        <title>High frequency of phylogenetically diverse reductive dehalogenase-homologous genes in deep subseafloor sedimentary metagenomes.</title>
        <authorList>
            <person name="Kawai M."/>
            <person name="Futagami T."/>
            <person name="Toyoda A."/>
            <person name="Takaki Y."/>
            <person name="Nishi S."/>
            <person name="Hori S."/>
            <person name="Arai W."/>
            <person name="Tsubouchi T."/>
            <person name="Morono Y."/>
            <person name="Uchiyama I."/>
            <person name="Ito T."/>
            <person name="Fujiyama A."/>
            <person name="Inagaki F."/>
            <person name="Takami H."/>
        </authorList>
    </citation>
    <scope>NUCLEOTIDE SEQUENCE</scope>
    <source>
        <strain evidence="1">Expedition CK06-06</strain>
    </source>
</reference>
<dbReference type="InterPro" id="IPR012675">
    <property type="entry name" value="Beta-grasp_dom_sf"/>
</dbReference>
<dbReference type="AlphaFoldDB" id="X0XD06"/>
<comment type="caution">
    <text evidence="1">The sequence shown here is derived from an EMBL/GenBank/DDBJ whole genome shotgun (WGS) entry which is preliminary data.</text>
</comment>
<evidence type="ECO:0000313" key="1">
    <source>
        <dbReference type="EMBL" id="GAG33312.1"/>
    </source>
</evidence>
<dbReference type="InterPro" id="IPR027417">
    <property type="entry name" value="P-loop_NTPase"/>
</dbReference>
<gene>
    <name evidence="1" type="ORF">S01H1_66779</name>
</gene>
<feature type="non-terminal residue" evidence="1">
    <location>
        <position position="79"/>
    </location>
</feature>
<evidence type="ECO:0008006" key="2">
    <source>
        <dbReference type="Google" id="ProtNLM"/>
    </source>
</evidence>
<dbReference type="EMBL" id="BARS01044172">
    <property type="protein sequence ID" value="GAG33312.1"/>
    <property type="molecule type" value="Genomic_DNA"/>
</dbReference>
<sequence length="79" mass="9074">MKLGIIGLPGSGKSTIFEALTQSILPEGHKRENRIGTIQVPDKRVAVLSKMYKPKRTIYAQVEYFLPGMMRQKRDQKIW</sequence>
<dbReference type="SUPFAM" id="SSF52540">
    <property type="entry name" value="P-loop containing nucleoside triphosphate hydrolases"/>
    <property type="match status" value="1"/>
</dbReference>
<dbReference type="Gene3D" id="3.40.50.300">
    <property type="entry name" value="P-loop containing nucleotide triphosphate hydrolases"/>
    <property type="match status" value="1"/>
</dbReference>
<accession>X0XD06</accession>
<organism evidence="1">
    <name type="scientific">marine sediment metagenome</name>
    <dbReference type="NCBI Taxonomy" id="412755"/>
    <lineage>
        <taxon>unclassified sequences</taxon>
        <taxon>metagenomes</taxon>
        <taxon>ecological metagenomes</taxon>
    </lineage>
</organism>